<feature type="domain" description="Response regulatory" evidence="7">
    <location>
        <begin position="1"/>
        <end position="118"/>
    </location>
</feature>
<dbReference type="SUPFAM" id="SSF52172">
    <property type="entry name" value="CheY-like"/>
    <property type="match status" value="1"/>
</dbReference>
<keyword evidence="2" id="KW-0805">Transcription regulation</keyword>
<dbReference type="InterPro" id="IPR000792">
    <property type="entry name" value="Tscrpt_reg_LuxR_C"/>
</dbReference>
<protein>
    <submittedName>
        <fullName evidence="8">Response regulator</fullName>
    </submittedName>
</protein>
<evidence type="ECO:0000256" key="5">
    <source>
        <dbReference type="PROSITE-ProRule" id="PRU00169"/>
    </source>
</evidence>
<evidence type="ECO:0000259" key="6">
    <source>
        <dbReference type="PROSITE" id="PS50043"/>
    </source>
</evidence>
<evidence type="ECO:0000256" key="2">
    <source>
        <dbReference type="ARBA" id="ARBA00023015"/>
    </source>
</evidence>
<keyword evidence="4" id="KW-0804">Transcription</keyword>
<dbReference type="InterPro" id="IPR011006">
    <property type="entry name" value="CheY-like_superfamily"/>
</dbReference>
<dbReference type="EMBL" id="JBIQWL010000014">
    <property type="protein sequence ID" value="MFH8252952.1"/>
    <property type="molecule type" value="Genomic_DNA"/>
</dbReference>
<dbReference type="Proteomes" id="UP001610861">
    <property type="component" value="Unassembled WGS sequence"/>
</dbReference>
<dbReference type="Pfam" id="PF00196">
    <property type="entry name" value="GerE"/>
    <property type="match status" value="1"/>
</dbReference>
<reference evidence="8 9" key="1">
    <citation type="submission" date="2024-09" db="EMBL/GenBank/DDBJ databases">
        <authorList>
            <person name="Pan X."/>
        </authorList>
    </citation>
    <scope>NUCLEOTIDE SEQUENCE [LARGE SCALE GENOMIC DNA]</scope>
    <source>
        <strain evidence="8 9">B2969</strain>
    </source>
</reference>
<dbReference type="InterPro" id="IPR001789">
    <property type="entry name" value="Sig_transdc_resp-reg_receiver"/>
</dbReference>
<organism evidence="8 9">
    <name type="scientific">Microbacterium alkaliflavum</name>
    <dbReference type="NCBI Taxonomy" id="3248839"/>
    <lineage>
        <taxon>Bacteria</taxon>
        <taxon>Bacillati</taxon>
        <taxon>Actinomycetota</taxon>
        <taxon>Actinomycetes</taxon>
        <taxon>Micrococcales</taxon>
        <taxon>Microbacteriaceae</taxon>
        <taxon>Microbacterium</taxon>
    </lineage>
</organism>
<dbReference type="PRINTS" id="PR00038">
    <property type="entry name" value="HTHLUXR"/>
</dbReference>
<proteinExistence type="predicted"/>
<evidence type="ECO:0000256" key="1">
    <source>
        <dbReference type="ARBA" id="ARBA00022553"/>
    </source>
</evidence>
<dbReference type="Pfam" id="PF00072">
    <property type="entry name" value="Response_reg"/>
    <property type="match status" value="1"/>
</dbReference>
<dbReference type="PROSITE" id="PS50110">
    <property type="entry name" value="RESPONSE_REGULATORY"/>
    <property type="match status" value="1"/>
</dbReference>
<dbReference type="PANTHER" id="PTHR43214">
    <property type="entry name" value="TWO-COMPONENT RESPONSE REGULATOR"/>
    <property type="match status" value="1"/>
</dbReference>
<keyword evidence="3" id="KW-0238">DNA-binding</keyword>
<name>A0ABW7QFG8_9MICO</name>
<gene>
    <name evidence="8" type="ORF">ACH3VR_21480</name>
</gene>
<feature type="domain" description="HTH luxR-type" evidence="6">
    <location>
        <begin position="140"/>
        <end position="212"/>
    </location>
</feature>
<dbReference type="InterPro" id="IPR058245">
    <property type="entry name" value="NreC/VraR/RcsB-like_REC"/>
</dbReference>
<evidence type="ECO:0000259" key="7">
    <source>
        <dbReference type="PROSITE" id="PS50110"/>
    </source>
</evidence>
<dbReference type="PANTHER" id="PTHR43214:SF24">
    <property type="entry name" value="TRANSCRIPTIONAL REGULATORY PROTEIN NARL-RELATED"/>
    <property type="match status" value="1"/>
</dbReference>
<dbReference type="CDD" id="cd06170">
    <property type="entry name" value="LuxR_C_like"/>
    <property type="match status" value="1"/>
</dbReference>
<comment type="caution">
    <text evidence="8">The sequence shown here is derived from an EMBL/GenBank/DDBJ whole genome shotgun (WGS) entry which is preliminary data.</text>
</comment>
<dbReference type="RefSeq" id="WP_397558379.1">
    <property type="nucleotide sequence ID" value="NZ_JBIQWL010000014.1"/>
</dbReference>
<dbReference type="Gene3D" id="3.40.50.2300">
    <property type="match status" value="1"/>
</dbReference>
<evidence type="ECO:0000313" key="9">
    <source>
        <dbReference type="Proteomes" id="UP001610861"/>
    </source>
</evidence>
<feature type="modified residue" description="4-aspartylphosphate" evidence="5">
    <location>
        <position position="48"/>
    </location>
</feature>
<dbReference type="SMART" id="SM00448">
    <property type="entry name" value="REC"/>
    <property type="match status" value="1"/>
</dbReference>
<dbReference type="SMART" id="SM00421">
    <property type="entry name" value="HTH_LUXR"/>
    <property type="match status" value="1"/>
</dbReference>
<dbReference type="PROSITE" id="PS50043">
    <property type="entry name" value="HTH_LUXR_2"/>
    <property type="match status" value="1"/>
</dbReference>
<evidence type="ECO:0000256" key="3">
    <source>
        <dbReference type="ARBA" id="ARBA00023125"/>
    </source>
</evidence>
<dbReference type="InterPro" id="IPR039420">
    <property type="entry name" value="WalR-like"/>
</dbReference>
<keyword evidence="1 5" id="KW-0597">Phosphoprotein</keyword>
<evidence type="ECO:0000256" key="4">
    <source>
        <dbReference type="ARBA" id="ARBA00023163"/>
    </source>
</evidence>
<accession>A0ABW7QFG8</accession>
<evidence type="ECO:0000313" key="8">
    <source>
        <dbReference type="EMBL" id="MFH8252952.1"/>
    </source>
</evidence>
<sequence length="215" mass="23290">MADDSLLVKEGLVRLLASAGHDVVGTADDYRTVLREVRLSLPDAVVMDIRMPPTRTTEGLEAAGLLRQEMPTLGILVLSQYLDAEYAVRLLGEAPGHAGYLLKDHLATGTVLVDALERVAAGECVVDPAVVRALVDHRRPSAALSGLSPRELEVLALVAEGHTNAAIAHRLSITVRTVESHVRQIFLRLELLVESEERSDRRVLAVLAFLRATQG</sequence>
<dbReference type="CDD" id="cd17535">
    <property type="entry name" value="REC_NarL-like"/>
    <property type="match status" value="1"/>
</dbReference>
<keyword evidence="9" id="KW-1185">Reference proteome</keyword>